<dbReference type="Gene3D" id="1.10.510.10">
    <property type="entry name" value="Transferase(Phosphotransferase) domain 1"/>
    <property type="match status" value="1"/>
</dbReference>
<sequence length="354" mass="40452">MINRSNPGNKDIDGIFANKLPYLDTMMKLEFNGFEIKPDPNPHRKLLVPPIGLDGQKREAPAQFEYIQPPAAALSINSFCISGPLPVVEQVMIDPRERLLLDLKEKLGISTTFENYSLGFSDLHYTEDPTDPEFVIMRDIRDSRTEYIAEFHGLFCVLMMHDGNKARKYPACIHLFRNGPIKAGSSRRGGTHGYMAPEVLREEVIDDQDAHKCDIYGAGWVVLDMINRSAPGSQAVDRIFEDKLPYLNTVRELVVGCTQEQLSERFRVEAALKLCKTMTKEFAGFDIKPDPNPHQKRLVLPIGLDGQKNRALMHDYYEGFNRTKGIRPSFIEEDGIEQFEKMRELIDDFWSQLR</sequence>
<accession>A0AA36C4Y4</accession>
<evidence type="ECO:0000313" key="2">
    <source>
        <dbReference type="Proteomes" id="UP001177023"/>
    </source>
</evidence>
<dbReference type="InterPro" id="IPR011009">
    <property type="entry name" value="Kinase-like_dom_sf"/>
</dbReference>
<dbReference type="SUPFAM" id="SSF56112">
    <property type="entry name" value="Protein kinase-like (PK-like)"/>
    <property type="match status" value="1"/>
</dbReference>
<proteinExistence type="predicted"/>
<reference evidence="1" key="1">
    <citation type="submission" date="2023-06" db="EMBL/GenBank/DDBJ databases">
        <authorList>
            <person name="Delattre M."/>
        </authorList>
    </citation>
    <scope>NUCLEOTIDE SEQUENCE</scope>
    <source>
        <strain evidence="1">AF72</strain>
    </source>
</reference>
<dbReference type="EMBL" id="CATQJA010000231">
    <property type="protein sequence ID" value="CAJ0558363.1"/>
    <property type="molecule type" value="Genomic_DNA"/>
</dbReference>
<comment type="caution">
    <text evidence="1">The sequence shown here is derived from an EMBL/GenBank/DDBJ whole genome shotgun (WGS) entry which is preliminary data.</text>
</comment>
<name>A0AA36C4Y4_9BILA</name>
<gene>
    <name evidence="1" type="ORF">MSPICULIGERA_LOCUS957</name>
</gene>
<feature type="non-terminal residue" evidence="1">
    <location>
        <position position="354"/>
    </location>
</feature>
<evidence type="ECO:0000313" key="1">
    <source>
        <dbReference type="EMBL" id="CAJ0558363.1"/>
    </source>
</evidence>
<keyword evidence="2" id="KW-1185">Reference proteome</keyword>
<organism evidence="1 2">
    <name type="scientific">Mesorhabditis spiculigera</name>
    <dbReference type="NCBI Taxonomy" id="96644"/>
    <lineage>
        <taxon>Eukaryota</taxon>
        <taxon>Metazoa</taxon>
        <taxon>Ecdysozoa</taxon>
        <taxon>Nematoda</taxon>
        <taxon>Chromadorea</taxon>
        <taxon>Rhabditida</taxon>
        <taxon>Rhabditina</taxon>
        <taxon>Rhabditomorpha</taxon>
        <taxon>Rhabditoidea</taxon>
        <taxon>Rhabditidae</taxon>
        <taxon>Mesorhabditinae</taxon>
        <taxon>Mesorhabditis</taxon>
    </lineage>
</organism>
<evidence type="ECO:0008006" key="3">
    <source>
        <dbReference type="Google" id="ProtNLM"/>
    </source>
</evidence>
<dbReference type="Proteomes" id="UP001177023">
    <property type="component" value="Unassembled WGS sequence"/>
</dbReference>
<dbReference type="AlphaFoldDB" id="A0AA36C4Y4"/>
<protein>
    <recommendedName>
        <fullName evidence="3">Protein kinase domain-containing protein</fullName>
    </recommendedName>
</protein>